<proteinExistence type="predicted"/>
<protein>
    <submittedName>
        <fullName evidence="1">Cell surface protein</fullName>
    </submittedName>
</protein>
<evidence type="ECO:0000313" key="1">
    <source>
        <dbReference type="EMBL" id="TKZ21671.1"/>
    </source>
</evidence>
<gene>
    <name evidence="1" type="ORF">EZH24_13500</name>
</gene>
<comment type="caution">
    <text evidence="1">The sequence shown here is derived from an EMBL/GenBank/DDBJ whole genome shotgun (WGS) entry which is preliminary data.</text>
</comment>
<keyword evidence="2" id="KW-1185">Reference proteome</keyword>
<reference evidence="1 2" key="1">
    <citation type="journal article" date="2019" name="Anaerobe">
        <title>Brachyspira catarrhinii sp. nov., an anaerobic intestinal spirochaete isolated from vervet monkeys may have been misidentified as Brachyspira aalborgi in previous studies.</title>
        <authorList>
            <person name="Phillips N.D."/>
            <person name="La T."/>
            <person name="Hampson D.J."/>
        </authorList>
    </citation>
    <scope>NUCLEOTIDE SEQUENCE [LARGE SCALE GENOMIC DNA]</scope>
    <source>
        <strain evidence="1 2">Z12</strain>
    </source>
</reference>
<feature type="non-terminal residue" evidence="1">
    <location>
        <position position="1"/>
    </location>
</feature>
<sequence length="111" mass="12384">IAFPLGFSAKTESDTIEFYLEPALSLTIVNAKNIYSYQDVQTGSYERRKSFFYTLGYVVYGELYIRPIPRLEWYTELQTGGATVAGELADTSSGGSTSVIFNASTGITWYF</sequence>
<dbReference type="EMBL" id="SJDU01000798">
    <property type="protein sequence ID" value="TKZ21671.1"/>
    <property type="molecule type" value="Genomic_DNA"/>
</dbReference>
<dbReference type="InterPro" id="IPR008838">
    <property type="entry name" value="Variable_surface_protein_TREHY"/>
</dbReference>
<dbReference type="Pfam" id="PF05540">
    <property type="entry name" value="Serpulina_VSP"/>
    <property type="match status" value="1"/>
</dbReference>
<organism evidence="1 2">
    <name type="scientific">Brachyspira catarrhinii</name>
    <dbReference type="NCBI Taxonomy" id="2528966"/>
    <lineage>
        <taxon>Bacteria</taxon>
        <taxon>Pseudomonadati</taxon>
        <taxon>Spirochaetota</taxon>
        <taxon>Spirochaetia</taxon>
        <taxon>Brachyspirales</taxon>
        <taxon>Brachyspiraceae</taxon>
        <taxon>Brachyspira</taxon>
    </lineage>
</organism>
<dbReference type="Proteomes" id="UP000310168">
    <property type="component" value="Unassembled WGS sequence"/>
</dbReference>
<accession>A0ABY2TLL8</accession>
<evidence type="ECO:0000313" key="2">
    <source>
        <dbReference type="Proteomes" id="UP000310168"/>
    </source>
</evidence>
<name>A0ABY2TLL8_9SPIR</name>